<gene>
    <name evidence="12" type="primary">CSON015033</name>
</gene>
<evidence type="ECO:0000313" key="11">
    <source>
        <dbReference type="EMBL" id="SSW99174.1"/>
    </source>
</evidence>
<evidence type="ECO:0000256" key="3">
    <source>
        <dbReference type="ARBA" id="ARBA00022448"/>
    </source>
</evidence>
<feature type="binding site" evidence="8">
    <location>
        <position position="449"/>
    </location>
    <ligand>
        <name>Na(+)</name>
        <dbReference type="ChEBI" id="CHEBI:29101"/>
        <label>1</label>
    </ligand>
</feature>
<comment type="similarity">
    <text evidence="2">Belongs to the sodium:neurotransmitter symporter (SNF) (TC 2.A.22) family.</text>
</comment>
<dbReference type="PRINTS" id="PR00176">
    <property type="entry name" value="NANEUSMPORT"/>
</dbReference>
<dbReference type="GO" id="GO:0015187">
    <property type="term" value="F:glycine transmembrane transporter activity"/>
    <property type="evidence" value="ECO:0007669"/>
    <property type="project" value="TreeGrafter"/>
</dbReference>
<dbReference type="InterPro" id="IPR000175">
    <property type="entry name" value="Na/ntran_symport"/>
</dbReference>
<dbReference type="EMBL" id="UFQS01000091">
    <property type="protein sequence ID" value="SSW99174.1"/>
    <property type="molecule type" value="Genomic_DNA"/>
</dbReference>
<feature type="transmembrane region" description="Helical" evidence="10">
    <location>
        <begin position="302"/>
        <end position="329"/>
    </location>
</feature>
<keyword evidence="8" id="KW-0479">Metal-binding</keyword>
<evidence type="ECO:0000256" key="10">
    <source>
        <dbReference type="SAM" id="Phobius"/>
    </source>
</evidence>
<keyword evidence="3" id="KW-0813">Transport</keyword>
<feature type="transmembrane region" description="Helical" evidence="10">
    <location>
        <begin position="378"/>
        <end position="403"/>
    </location>
</feature>
<accession>A0A336LNJ2</accession>
<dbReference type="Pfam" id="PF00209">
    <property type="entry name" value="SNF"/>
    <property type="match status" value="2"/>
</dbReference>
<dbReference type="AlphaFoldDB" id="A0A336LNJ2"/>
<protein>
    <submittedName>
        <fullName evidence="12">CSON015033 protein</fullName>
    </submittedName>
</protein>
<dbReference type="EMBL" id="UFQT01000091">
    <property type="protein sequence ID" value="SSX19556.1"/>
    <property type="molecule type" value="Genomic_DNA"/>
</dbReference>
<evidence type="ECO:0000256" key="8">
    <source>
        <dbReference type="PIRSR" id="PIRSR600175-1"/>
    </source>
</evidence>
<feature type="binding site" evidence="8">
    <location>
        <position position="66"/>
    </location>
    <ligand>
        <name>Na(+)</name>
        <dbReference type="ChEBI" id="CHEBI:29101"/>
        <label>1</label>
    </ligand>
</feature>
<feature type="transmembrane region" description="Helical" evidence="10">
    <location>
        <begin position="88"/>
        <end position="109"/>
    </location>
</feature>
<dbReference type="GO" id="GO:0005886">
    <property type="term" value="C:plasma membrane"/>
    <property type="evidence" value="ECO:0007669"/>
    <property type="project" value="TreeGrafter"/>
</dbReference>
<dbReference type="PANTHER" id="PTHR11616">
    <property type="entry name" value="SODIUM/CHLORIDE DEPENDENT TRANSPORTER"/>
    <property type="match status" value="1"/>
</dbReference>
<evidence type="ECO:0000256" key="9">
    <source>
        <dbReference type="PIRSR" id="PIRSR600175-2"/>
    </source>
</evidence>
<feature type="transmembrane region" description="Helical" evidence="10">
    <location>
        <begin position="510"/>
        <end position="532"/>
    </location>
</feature>
<evidence type="ECO:0000256" key="2">
    <source>
        <dbReference type="ARBA" id="ARBA00006459"/>
    </source>
</evidence>
<name>A0A336LNJ2_CULSO</name>
<keyword evidence="4 10" id="KW-0812">Transmembrane</keyword>
<feature type="transmembrane region" description="Helical" evidence="10">
    <location>
        <begin position="479"/>
        <end position="504"/>
    </location>
</feature>
<evidence type="ECO:0000256" key="5">
    <source>
        <dbReference type="ARBA" id="ARBA00022847"/>
    </source>
</evidence>
<feature type="transmembrane region" description="Helical" evidence="10">
    <location>
        <begin position="130"/>
        <end position="158"/>
    </location>
</feature>
<sequence>MTGDTYAENLKNQIHASQLRGKKKTTLTSSSSDQTFGSATSADKLIPERDKWGKPIEFVLSCINYAIGLGNVWRFPHLVYRNGGGAFLIPYFLMVFIIGLPIFFAELVVGQYAGMGPNKAYARMAPFFTGLGYCTLVVITLVTIYYMVIISWILFYLFSSFDAVLGWGSCLHDYNTERCFSSVEEIKCKENNMNTTDDMIFWGKKCTSITEICGMKDLQGFNASHCINGSSLIPINHVINRTLASEEYYNEYLLGIGDADWDNWGYPRWQLVLCLALAWTLAFFCVIRGIKTAGKVVYFTSIFPYVILTVLLIRGATLPGAANGIWFYIKPDWSKLLQPDVWADSASQVFYSFGIGCGSLITLASFNKFTNNSHFDAVAVSITNAFTAIFAGFSIFAILGFMAHSMGVEIADVVTQGPGLAFIAYPEAVLLMPFPQLWAVLFFIMMFILGIGSQFAGIEAINTAVIDHWPHLRRHQWRVTLGTCLFCFLAALPMVCNGGIYLFTLFDWHTASWAVLLIGFGEIIVVSWVYGFDRMVGNLWEMGMKLNKWQRNYWWAVWMIITPIFSLAVFIFTLTDIGPTYYLIYFVEYKFPIWADAIGWLLGTATLLPFPCFLIYQVIKYRKNWRALFQPTSKWKAQSSTAPIPVFVIPDDKELGSDTNSTVDTTVVDEN</sequence>
<feature type="binding site" evidence="8">
    <location>
        <position position="352"/>
    </location>
    <ligand>
        <name>Na(+)</name>
        <dbReference type="ChEBI" id="CHEBI:29101"/>
        <label>2</label>
    </ligand>
</feature>
<keyword evidence="7 10" id="KW-0472">Membrane</keyword>
<feature type="transmembrane region" description="Helical" evidence="10">
    <location>
        <begin position="269"/>
        <end position="290"/>
    </location>
</feature>
<dbReference type="InterPro" id="IPR037272">
    <property type="entry name" value="SNS_sf"/>
</dbReference>
<dbReference type="GO" id="GO:0046872">
    <property type="term" value="F:metal ion binding"/>
    <property type="evidence" value="ECO:0007669"/>
    <property type="project" value="UniProtKB-KW"/>
</dbReference>
<keyword evidence="5" id="KW-0769">Symport</keyword>
<dbReference type="GO" id="GO:0005283">
    <property type="term" value="F:amino acid:sodium symporter activity"/>
    <property type="evidence" value="ECO:0007669"/>
    <property type="project" value="TreeGrafter"/>
</dbReference>
<feature type="binding site" evidence="8">
    <location>
        <position position="384"/>
    </location>
    <ligand>
        <name>Na(+)</name>
        <dbReference type="ChEBI" id="CHEBI:29101"/>
        <label>1</label>
    </ligand>
</feature>
<dbReference type="GO" id="GO:0015179">
    <property type="term" value="F:L-amino acid transmembrane transporter activity"/>
    <property type="evidence" value="ECO:0007669"/>
    <property type="project" value="TreeGrafter"/>
</dbReference>
<reference evidence="11" key="1">
    <citation type="submission" date="2018-04" db="EMBL/GenBank/DDBJ databases">
        <authorList>
            <person name="Go L.Y."/>
            <person name="Mitchell J.A."/>
        </authorList>
    </citation>
    <scope>NUCLEOTIDE SEQUENCE</scope>
    <source>
        <tissue evidence="11">Whole organism</tissue>
    </source>
</reference>
<dbReference type="OMA" id="YLFTLMD"/>
<feature type="binding site" evidence="8">
    <location>
        <position position="453"/>
    </location>
    <ligand>
        <name>Na(+)</name>
        <dbReference type="ChEBI" id="CHEBI:29101"/>
        <label>1</label>
    </ligand>
</feature>
<keyword evidence="9" id="KW-1015">Disulfide bond</keyword>
<feature type="transmembrane region" description="Helical" evidence="10">
    <location>
        <begin position="349"/>
        <end position="366"/>
    </location>
</feature>
<reference evidence="12" key="2">
    <citation type="submission" date="2018-07" db="EMBL/GenBank/DDBJ databases">
        <authorList>
            <person name="Quirk P.G."/>
            <person name="Krulwich T.A."/>
        </authorList>
    </citation>
    <scope>NUCLEOTIDE SEQUENCE</scope>
</reference>
<comment type="subcellular location">
    <subcellularLocation>
        <location evidence="1">Membrane</location>
        <topology evidence="1">Multi-pass membrane protein</topology>
    </subcellularLocation>
</comment>
<feature type="binding site" evidence="8">
    <location>
        <position position="71"/>
    </location>
    <ligand>
        <name>Na(+)</name>
        <dbReference type="ChEBI" id="CHEBI:29101"/>
        <label>1</label>
    </ligand>
</feature>
<dbReference type="PANTHER" id="PTHR11616:SF236">
    <property type="entry name" value="TRANSPORTER"/>
    <property type="match status" value="1"/>
</dbReference>
<proteinExistence type="inferred from homology"/>
<evidence type="ECO:0000256" key="1">
    <source>
        <dbReference type="ARBA" id="ARBA00004141"/>
    </source>
</evidence>
<dbReference type="GO" id="GO:0089718">
    <property type="term" value="P:amino acid import across plasma membrane"/>
    <property type="evidence" value="ECO:0007669"/>
    <property type="project" value="TreeGrafter"/>
</dbReference>
<feature type="disulfide bond" evidence="9">
    <location>
        <begin position="170"/>
        <end position="179"/>
    </location>
</feature>
<feature type="transmembrane region" description="Helical" evidence="10">
    <location>
        <begin position="58"/>
        <end position="76"/>
    </location>
</feature>
<feature type="transmembrane region" description="Helical" evidence="10">
    <location>
        <begin position="553"/>
        <end position="573"/>
    </location>
</feature>
<evidence type="ECO:0000256" key="7">
    <source>
        <dbReference type="ARBA" id="ARBA00023136"/>
    </source>
</evidence>
<feature type="transmembrane region" description="Helical" evidence="10">
    <location>
        <begin position="593"/>
        <end position="616"/>
    </location>
</feature>
<dbReference type="VEuPathDB" id="VectorBase:CSON015033"/>
<evidence type="ECO:0000256" key="6">
    <source>
        <dbReference type="ARBA" id="ARBA00022989"/>
    </source>
</evidence>
<evidence type="ECO:0000256" key="4">
    <source>
        <dbReference type="ARBA" id="ARBA00022692"/>
    </source>
</evidence>
<keyword evidence="6 10" id="KW-1133">Transmembrane helix</keyword>
<dbReference type="PROSITE" id="PS50267">
    <property type="entry name" value="NA_NEUROTRAN_SYMP_3"/>
    <property type="match status" value="1"/>
</dbReference>
<feature type="transmembrane region" description="Helical" evidence="10">
    <location>
        <begin position="437"/>
        <end position="458"/>
    </location>
</feature>
<evidence type="ECO:0000313" key="12">
    <source>
        <dbReference type="EMBL" id="SSX19556.1"/>
    </source>
</evidence>
<dbReference type="SUPFAM" id="SSF161070">
    <property type="entry name" value="SNF-like"/>
    <property type="match status" value="1"/>
</dbReference>
<keyword evidence="8" id="KW-0915">Sodium</keyword>
<organism evidence="12">
    <name type="scientific">Culicoides sonorensis</name>
    <name type="common">Biting midge</name>
    <dbReference type="NCBI Taxonomy" id="179676"/>
    <lineage>
        <taxon>Eukaryota</taxon>
        <taxon>Metazoa</taxon>
        <taxon>Ecdysozoa</taxon>
        <taxon>Arthropoda</taxon>
        <taxon>Hexapoda</taxon>
        <taxon>Insecta</taxon>
        <taxon>Pterygota</taxon>
        <taxon>Neoptera</taxon>
        <taxon>Endopterygota</taxon>
        <taxon>Diptera</taxon>
        <taxon>Nematocera</taxon>
        <taxon>Chironomoidea</taxon>
        <taxon>Ceratopogonidae</taxon>
        <taxon>Ceratopogoninae</taxon>
        <taxon>Culicoides</taxon>
        <taxon>Monoculicoides</taxon>
    </lineage>
</organism>